<dbReference type="AlphaFoldDB" id="B9S9J3"/>
<sequence>MISPRKLIKIARKWQKVAAMGKNKIYFPSTKNRRNVNCSATSVAETGNFVVYTIDDQRFVIPLTFLSCSLFNELLGMSEELFGLPSQGPIRLPCDAIFMEYIVSLMSKGLAKDIEQALLIAIETSCCSMAKSLHEGVTEKQLLVACC</sequence>
<dbReference type="eggNOG" id="ENOG502S4GQ">
    <property type="taxonomic scope" value="Eukaryota"/>
</dbReference>
<dbReference type="PANTHER" id="PTHR31175">
    <property type="entry name" value="AUXIN-RESPONSIVE FAMILY PROTEIN"/>
    <property type="match status" value="1"/>
</dbReference>
<comment type="similarity">
    <text evidence="1">Belongs to the ARG7 family.</text>
</comment>
<dbReference type="Proteomes" id="UP000008311">
    <property type="component" value="Unassembled WGS sequence"/>
</dbReference>
<proteinExistence type="inferred from homology"/>
<dbReference type="InParanoid" id="B9S9J3"/>
<dbReference type="STRING" id="3988.B9S9J3"/>
<dbReference type="EMBL" id="EQ973897">
    <property type="protein sequence ID" value="EEF39749.1"/>
    <property type="molecule type" value="Genomic_DNA"/>
</dbReference>
<evidence type="ECO:0000256" key="1">
    <source>
        <dbReference type="ARBA" id="ARBA00006974"/>
    </source>
</evidence>
<organism evidence="2 3">
    <name type="scientific">Ricinus communis</name>
    <name type="common">Castor bean</name>
    <dbReference type="NCBI Taxonomy" id="3988"/>
    <lineage>
        <taxon>Eukaryota</taxon>
        <taxon>Viridiplantae</taxon>
        <taxon>Streptophyta</taxon>
        <taxon>Embryophyta</taxon>
        <taxon>Tracheophyta</taxon>
        <taxon>Spermatophyta</taxon>
        <taxon>Magnoliopsida</taxon>
        <taxon>eudicotyledons</taxon>
        <taxon>Gunneridae</taxon>
        <taxon>Pentapetalae</taxon>
        <taxon>rosids</taxon>
        <taxon>fabids</taxon>
        <taxon>Malpighiales</taxon>
        <taxon>Euphorbiaceae</taxon>
        <taxon>Acalyphoideae</taxon>
        <taxon>Acalypheae</taxon>
        <taxon>Ricinus</taxon>
    </lineage>
</organism>
<evidence type="ECO:0008006" key="4">
    <source>
        <dbReference type="Google" id="ProtNLM"/>
    </source>
</evidence>
<reference evidence="3" key="1">
    <citation type="journal article" date="2010" name="Nat. Biotechnol.">
        <title>Draft genome sequence of the oilseed species Ricinus communis.</title>
        <authorList>
            <person name="Chan A.P."/>
            <person name="Crabtree J."/>
            <person name="Zhao Q."/>
            <person name="Lorenzi H."/>
            <person name="Orvis J."/>
            <person name="Puiu D."/>
            <person name="Melake-Berhan A."/>
            <person name="Jones K.M."/>
            <person name="Redman J."/>
            <person name="Chen G."/>
            <person name="Cahoon E.B."/>
            <person name="Gedil M."/>
            <person name="Stanke M."/>
            <person name="Haas B.J."/>
            <person name="Wortman J.R."/>
            <person name="Fraser-Liggett C.M."/>
            <person name="Ravel J."/>
            <person name="Rabinowicz P.D."/>
        </authorList>
    </citation>
    <scope>NUCLEOTIDE SEQUENCE [LARGE SCALE GENOMIC DNA]</scope>
    <source>
        <strain evidence="3">cv. Hale</strain>
    </source>
</reference>
<dbReference type="PANTHER" id="PTHR31175:SF82">
    <property type="entry name" value="AUXIN-RESPONSIVE PROTEIN SAUR65"/>
    <property type="match status" value="1"/>
</dbReference>
<protein>
    <recommendedName>
        <fullName evidence="4">Calmodulin binding protein</fullName>
    </recommendedName>
</protein>
<dbReference type="OrthoDB" id="1936278at2759"/>
<keyword evidence="3" id="KW-1185">Reference proteome</keyword>
<dbReference type="KEGG" id="rcu:8272580"/>
<name>B9S9J3_RICCO</name>
<gene>
    <name evidence="2" type="ORF">RCOM_0886210</name>
</gene>
<dbReference type="InterPro" id="IPR003676">
    <property type="entry name" value="SAUR_fam"/>
</dbReference>
<dbReference type="GO" id="GO:0009733">
    <property type="term" value="P:response to auxin"/>
    <property type="evidence" value="ECO:0007669"/>
    <property type="project" value="InterPro"/>
</dbReference>
<dbReference type="Pfam" id="PF02519">
    <property type="entry name" value="Auxin_inducible"/>
    <property type="match status" value="1"/>
</dbReference>
<evidence type="ECO:0000313" key="2">
    <source>
        <dbReference type="EMBL" id="EEF39749.1"/>
    </source>
</evidence>
<accession>B9S9J3</accession>
<evidence type="ECO:0000313" key="3">
    <source>
        <dbReference type="Proteomes" id="UP000008311"/>
    </source>
</evidence>